<dbReference type="GO" id="GO:0016818">
    <property type="term" value="F:hydrolase activity, acting on acid anhydrides, in phosphorus-containing anhydrides"/>
    <property type="evidence" value="ECO:0007669"/>
    <property type="project" value="InterPro"/>
</dbReference>
<keyword evidence="2" id="KW-0378">Hydrolase</keyword>
<dbReference type="Gene3D" id="3.30.70.2330">
    <property type="match status" value="1"/>
</dbReference>
<accession>A0A4R6AMI0</accession>
<dbReference type="EMBL" id="SMZO01000063">
    <property type="protein sequence ID" value="TDL84592.1"/>
    <property type="molecule type" value="Genomic_DNA"/>
</dbReference>
<sequence>MIYSKIEDTVADEVNVLNLKDFGEGPDLPYVCLPIAGLQYYDYDTVDELIGRIRPKRGDRLQLVRQPDNPYDGNAVEIRWRNGRLLLGHLPRDPARQIAPLLDAGRAIRCYAMNPGDGAGWSVWAVLVSECLPGSMMGPVSFGQQNSLESRG</sequence>
<keyword evidence="5" id="KW-1185">Reference proteome</keyword>
<evidence type="ECO:0000313" key="4">
    <source>
        <dbReference type="EMBL" id="TDL84592.1"/>
    </source>
</evidence>
<name>A0A4R6AMI0_9RHOB</name>
<dbReference type="Pfam" id="PF08797">
    <property type="entry name" value="HIRAN"/>
    <property type="match status" value="1"/>
</dbReference>
<reference evidence="4 5" key="1">
    <citation type="submission" date="2019-03" db="EMBL/GenBank/DDBJ databases">
        <title>Rhodobacteraceae bacterium SM1902, a new member of the family Rhodobacteraceae isolated from Yantai.</title>
        <authorList>
            <person name="Sun Y."/>
        </authorList>
    </citation>
    <scope>NUCLEOTIDE SEQUENCE [LARGE SCALE GENOMIC DNA]</scope>
    <source>
        <strain evidence="4 5">SM1902</strain>
    </source>
</reference>
<dbReference type="SMART" id="SM00910">
    <property type="entry name" value="HIRAN"/>
    <property type="match status" value="1"/>
</dbReference>
<dbReference type="OrthoDB" id="8446608at2"/>
<evidence type="ECO:0000256" key="2">
    <source>
        <dbReference type="ARBA" id="ARBA00022801"/>
    </source>
</evidence>
<evidence type="ECO:0000313" key="5">
    <source>
        <dbReference type="Proteomes" id="UP000294562"/>
    </source>
</evidence>
<evidence type="ECO:0000259" key="3">
    <source>
        <dbReference type="SMART" id="SM00910"/>
    </source>
</evidence>
<protein>
    <recommendedName>
        <fullName evidence="3">HIRAN domain-containing protein</fullName>
    </recommendedName>
</protein>
<keyword evidence="1" id="KW-0479">Metal-binding</keyword>
<proteinExistence type="predicted"/>
<dbReference type="Proteomes" id="UP000294562">
    <property type="component" value="Unassembled WGS sequence"/>
</dbReference>
<dbReference type="RefSeq" id="WP_133344151.1">
    <property type="nucleotide sequence ID" value="NZ_SMZO01000063.1"/>
</dbReference>
<gene>
    <name evidence="4" type="ORF">E2L05_17775</name>
</gene>
<feature type="domain" description="HIRAN" evidence="3">
    <location>
        <begin position="30"/>
        <end position="134"/>
    </location>
</feature>
<comment type="caution">
    <text evidence="4">The sequence shown here is derived from an EMBL/GenBank/DDBJ whole genome shotgun (WGS) entry which is preliminary data.</text>
</comment>
<dbReference type="GO" id="GO:0003676">
    <property type="term" value="F:nucleic acid binding"/>
    <property type="evidence" value="ECO:0007669"/>
    <property type="project" value="InterPro"/>
</dbReference>
<organism evidence="4 5">
    <name type="scientific">Meridianimarinicoccus aquatilis</name>
    <dbReference type="NCBI Taxonomy" id="2552766"/>
    <lineage>
        <taxon>Bacteria</taxon>
        <taxon>Pseudomonadati</taxon>
        <taxon>Pseudomonadota</taxon>
        <taxon>Alphaproteobacteria</taxon>
        <taxon>Rhodobacterales</taxon>
        <taxon>Paracoccaceae</taxon>
        <taxon>Meridianimarinicoccus</taxon>
    </lineage>
</organism>
<dbReference type="GO" id="GO:0008270">
    <property type="term" value="F:zinc ion binding"/>
    <property type="evidence" value="ECO:0007669"/>
    <property type="project" value="InterPro"/>
</dbReference>
<dbReference type="InterPro" id="IPR014905">
    <property type="entry name" value="HIRAN"/>
</dbReference>
<dbReference type="AlphaFoldDB" id="A0A4R6AMI0"/>
<evidence type="ECO:0000256" key="1">
    <source>
        <dbReference type="ARBA" id="ARBA00022723"/>
    </source>
</evidence>